<sequence length="175" mass="20477">MRTGWLAPTCWNCGKKGHQEPECRNPVKTNQKYKPVPEDGQQPDPNYNALKDPEFMEKRQKDNWKHAEYIRQRKQNDPEFRERCRKISEKSRKKNKQNWEPVPETTKEVTTNGKRIAITRKERGPTPEPGSTLTPEEIREGLDKLMDETFSKLPIPQPDGTIKSLQETMGRTDDM</sequence>
<accession>A0A395MCN1</accession>
<organism evidence="4 5">
    <name type="scientific">Fusarium flagelliforme</name>
    <dbReference type="NCBI Taxonomy" id="2675880"/>
    <lineage>
        <taxon>Eukaryota</taxon>
        <taxon>Fungi</taxon>
        <taxon>Dikarya</taxon>
        <taxon>Ascomycota</taxon>
        <taxon>Pezizomycotina</taxon>
        <taxon>Sordariomycetes</taxon>
        <taxon>Hypocreomycetidae</taxon>
        <taxon>Hypocreales</taxon>
        <taxon>Nectriaceae</taxon>
        <taxon>Fusarium</taxon>
        <taxon>Fusarium incarnatum-equiseti species complex</taxon>
    </lineage>
</organism>
<feature type="compositionally biased region" description="Low complexity" evidence="2">
    <location>
        <begin position="100"/>
        <end position="111"/>
    </location>
</feature>
<protein>
    <submittedName>
        <fullName evidence="4">Gag polyprotein</fullName>
    </submittedName>
</protein>
<dbReference type="PROSITE" id="PS50158">
    <property type="entry name" value="ZF_CCHC"/>
    <property type="match status" value="1"/>
</dbReference>
<feature type="region of interest" description="Disordered" evidence="2">
    <location>
        <begin position="151"/>
        <end position="175"/>
    </location>
</feature>
<keyword evidence="1" id="KW-0862">Zinc</keyword>
<keyword evidence="1" id="KW-0863">Zinc-finger</keyword>
<keyword evidence="5" id="KW-1185">Reference proteome</keyword>
<evidence type="ECO:0000256" key="2">
    <source>
        <dbReference type="SAM" id="MobiDB-lite"/>
    </source>
</evidence>
<evidence type="ECO:0000313" key="5">
    <source>
        <dbReference type="Proteomes" id="UP000265631"/>
    </source>
</evidence>
<reference evidence="4 5" key="1">
    <citation type="journal article" date="2018" name="PLoS Pathog.">
        <title>Evolution of structural diversity of trichothecenes, a family of toxins produced by plant pathogenic and entomopathogenic fungi.</title>
        <authorList>
            <person name="Proctor R.H."/>
            <person name="McCormick S.P."/>
            <person name="Kim H.S."/>
            <person name="Cardoza R.E."/>
            <person name="Stanley A.M."/>
            <person name="Lindo L."/>
            <person name="Kelly A."/>
            <person name="Brown D.W."/>
            <person name="Lee T."/>
            <person name="Vaughan M.M."/>
            <person name="Alexander N.J."/>
            <person name="Busman M."/>
            <person name="Gutierrez S."/>
        </authorList>
    </citation>
    <scope>NUCLEOTIDE SEQUENCE [LARGE SCALE GENOMIC DNA]</scope>
    <source>
        <strain evidence="4 5">NRRL 13405</strain>
    </source>
</reference>
<keyword evidence="1" id="KW-0479">Metal-binding</keyword>
<dbReference type="AlphaFoldDB" id="A0A395MCN1"/>
<gene>
    <name evidence="4" type="ORF">FIE12Z_10899</name>
</gene>
<evidence type="ECO:0000313" key="4">
    <source>
        <dbReference type="EMBL" id="RFN44859.1"/>
    </source>
</evidence>
<feature type="region of interest" description="Disordered" evidence="2">
    <location>
        <begin position="15"/>
        <end position="55"/>
    </location>
</feature>
<dbReference type="SMART" id="SM00343">
    <property type="entry name" value="ZnF_C2HC"/>
    <property type="match status" value="1"/>
</dbReference>
<feature type="region of interest" description="Disordered" evidence="2">
    <location>
        <begin position="70"/>
        <end position="137"/>
    </location>
</feature>
<evidence type="ECO:0000256" key="1">
    <source>
        <dbReference type="PROSITE-ProRule" id="PRU00047"/>
    </source>
</evidence>
<feature type="compositionally biased region" description="Basic and acidic residues" evidence="2">
    <location>
        <begin position="70"/>
        <end position="90"/>
    </location>
</feature>
<dbReference type="GO" id="GO:0008270">
    <property type="term" value="F:zinc ion binding"/>
    <property type="evidence" value="ECO:0007669"/>
    <property type="project" value="UniProtKB-KW"/>
</dbReference>
<comment type="caution">
    <text evidence="4">The sequence shown here is derived from an EMBL/GenBank/DDBJ whole genome shotgun (WGS) entry which is preliminary data.</text>
</comment>
<dbReference type="EMBL" id="PXXK01000392">
    <property type="protein sequence ID" value="RFN44859.1"/>
    <property type="molecule type" value="Genomic_DNA"/>
</dbReference>
<evidence type="ECO:0000259" key="3">
    <source>
        <dbReference type="PROSITE" id="PS50158"/>
    </source>
</evidence>
<dbReference type="GO" id="GO:0003676">
    <property type="term" value="F:nucleic acid binding"/>
    <property type="evidence" value="ECO:0007669"/>
    <property type="project" value="InterPro"/>
</dbReference>
<proteinExistence type="predicted"/>
<dbReference type="Proteomes" id="UP000265631">
    <property type="component" value="Unassembled WGS sequence"/>
</dbReference>
<dbReference type="InterPro" id="IPR001878">
    <property type="entry name" value="Znf_CCHC"/>
</dbReference>
<dbReference type="InterPro" id="IPR036875">
    <property type="entry name" value="Znf_CCHC_sf"/>
</dbReference>
<feature type="domain" description="CCHC-type" evidence="3">
    <location>
        <begin position="10"/>
        <end position="25"/>
    </location>
</feature>
<name>A0A395MCN1_9HYPO</name>
<dbReference type="STRING" id="2594813.A0A395MCN1"/>
<dbReference type="SUPFAM" id="SSF57756">
    <property type="entry name" value="Retrovirus zinc finger-like domains"/>
    <property type="match status" value="1"/>
</dbReference>